<dbReference type="GO" id="GO:0006353">
    <property type="term" value="P:DNA-templated transcription termination"/>
    <property type="evidence" value="ECO:0007669"/>
    <property type="project" value="UniProtKB-KW"/>
</dbReference>
<feature type="compositionally biased region" description="Basic and acidic residues" evidence="16">
    <location>
        <begin position="918"/>
        <end position="935"/>
    </location>
</feature>
<proteinExistence type="inferred from homology"/>
<sequence>METMETCTCPNHPDLFCYLKTGMKPGPNQGKSFYVCSQCPFVKSTKIKAISCPDHPNSTVEIQVVTKDDKKDRLRCSYRCLERKPGTTWCGYVLINDGKSGHSPGESGDSASSSRADVPPRSLSKPDNLSKGITQPAECTENEGSNSSANMSVICISDDDDGDNENQNILHVKTGDSTECNQKKNENSNKPDGHGNAASRTASSSSDMEVSFANLSRFAKEGSRSSSTDMDVSFASQSFKQYRDSPAATDKARNRTRPVKQDLDSSGGDPEVENYVTGRGFQNLSISSKELNNNKTSSIQDKEPVPVPIKDEKNVKLVKTESTIKKSELATDLVKSETSTARKNETVRAPSTMENNNLASSDSTAKGGVRQKVELCKESVSSLLTKRRSLYSNLMTIKTSMKSINLSTLPDKGHRFMSKVEDLQKNIQELDDKIKVMRSQEELTVGLDQHGQSNEVSYGDVRNGFYRGTSGNSSYNIKEQHKQILNRENFIPRGPAPVRPIRPAGQPLITSHIVKDQQPLQMPQFSNGAHQTWFSQLPPHLQQMYAANPQALTLYGGRMTVQRLREVGSITTDALNKLHQQLETRPTEADSAPDPEGLNVTLKPHQSQALSWLAWRETQQPSGGILADDMGLGKTLTTIAHVLQQKQKFLESADKSEDKWHSREKAVKNLEAAIKKTKATLIIAPASVLHQWAKEIERRVKPSRLKFLVYHGPNREKNIQRLIDNDIVLTTYTLVSKEVGADKTENSEAPAQDADLESRSELTKDEVCPEHPMLLRIGWERIVLDEAHNIKNHKSLTSMAICRLRAAYRWALTGTPIQNNLLDMYSLLRFLRFSPFDEYKVWKRHVDNGRGDTKRLNTIVQALLLRRTKDQTTSMGKALVELPSKTIETVEVTLATEERTVYEKLFRKTQSTVRAYVNRHDGRDQKKSPARAPDRDDCDEGRTASGADDSRPAGRSQAQKTGSQILVLLLRLRQCCSHLSLMKDDLESECLDSDGIELSLEEQMKGMQLEELAEEGDESVSKLSQLKIFHKSGTSTKLKSVLDKIHSVSKGKTKDKCVVVSQWTKMLEIVGHHLADRGISYAVIQGNIPAKKRMDLVDDFNMNPDGAQVMLVSLRAGGVGLNLIGGNHLFLLDSHWNPALEEQACDRIYRIGQSKDVFIYRFLCKDTIEEKIVGLQTSKLSLAKAVLTGSESTSKKLTLNDLRMIFGV</sequence>
<keyword evidence="7" id="KW-0347">Helicase</keyword>
<evidence type="ECO:0000256" key="10">
    <source>
        <dbReference type="ARBA" id="ARBA00023125"/>
    </source>
</evidence>
<evidence type="ECO:0000256" key="5">
    <source>
        <dbReference type="ARBA" id="ARBA00022741"/>
    </source>
</evidence>
<evidence type="ECO:0000256" key="4">
    <source>
        <dbReference type="ARBA" id="ARBA00022553"/>
    </source>
</evidence>
<dbReference type="PROSITE" id="PS51192">
    <property type="entry name" value="HELICASE_ATP_BIND_1"/>
    <property type="match status" value="1"/>
</dbReference>
<evidence type="ECO:0000256" key="7">
    <source>
        <dbReference type="ARBA" id="ARBA00022806"/>
    </source>
</evidence>
<feature type="domain" description="Helicase ATP-binding" evidence="17">
    <location>
        <begin position="615"/>
        <end position="834"/>
    </location>
</feature>
<feature type="region of interest" description="Disordered" evidence="16">
    <location>
        <begin position="916"/>
        <end position="958"/>
    </location>
</feature>
<dbReference type="GO" id="GO:0006281">
    <property type="term" value="P:DNA repair"/>
    <property type="evidence" value="ECO:0007669"/>
    <property type="project" value="TreeGrafter"/>
</dbReference>
<dbReference type="InterPro" id="IPR001650">
    <property type="entry name" value="Helicase_C-like"/>
</dbReference>
<dbReference type="PROSITE" id="PS51194">
    <property type="entry name" value="HELICASE_CTER"/>
    <property type="match status" value="1"/>
</dbReference>
<evidence type="ECO:0000313" key="20">
    <source>
        <dbReference type="Proteomes" id="UP000271974"/>
    </source>
</evidence>
<evidence type="ECO:0000256" key="6">
    <source>
        <dbReference type="ARBA" id="ARBA00022801"/>
    </source>
</evidence>
<dbReference type="AlphaFoldDB" id="A0A433TXA7"/>
<feature type="compositionally biased region" description="Basic and acidic residues" evidence="16">
    <location>
        <begin position="173"/>
        <end position="193"/>
    </location>
</feature>
<feature type="region of interest" description="Disordered" evidence="16">
    <location>
        <begin position="741"/>
        <end position="762"/>
    </location>
</feature>
<evidence type="ECO:0000256" key="9">
    <source>
        <dbReference type="ARBA" id="ARBA00023015"/>
    </source>
</evidence>
<dbReference type="Pfam" id="PF00176">
    <property type="entry name" value="SNF2-rel_dom"/>
    <property type="match status" value="1"/>
</dbReference>
<comment type="subcellular location">
    <subcellularLocation>
        <location evidence="1">Nucleus</location>
    </subcellularLocation>
</comment>
<evidence type="ECO:0000256" key="8">
    <source>
        <dbReference type="ARBA" id="ARBA00022840"/>
    </source>
</evidence>
<feature type="region of interest" description="Disordered" evidence="16">
    <location>
        <begin position="240"/>
        <end position="273"/>
    </location>
</feature>
<accession>A0A433TXA7</accession>
<name>A0A433TXA7_ELYCH</name>
<evidence type="ECO:0000256" key="14">
    <source>
        <dbReference type="ARBA" id="ARBA00079067"/>
    </source>
</evidence>
<dbReference type="EMBL" id="RQTK01000150">
    <property type="protein sequence ID" value="RUS86118.1"/>
    <property type="molecule type" value="Genomic_DNA"/>
</dbReference>
<dbReference type="OrthoDB" id="423559at2759"/>
<dbReference type="Gene3D" id="3.40.50.300">
    <property type="entry name" value="P-loop containing nucleotide triphosphate hydrolases"/>
    <property type="match status" value="1"/>
</dbReference>
<dbReference type="GO" id="GO:0005634">
    <property type="term" value="C:nucleus"/>
    <property type="evidence" value="ECO:0007669"/>
    <property type="project" value="UniProtKB-SubCell"/>
</dbReference>
<dbReference type="GO" id="GO:0016787">
    <property type="term" value="F:hydrolase activity"/>
    <property type="evidence" value="ECO:0007669"/>
    <property type="project" value="UniProtKB-KW"/>
</dbReference>
<dbReference type="GO" id="GO:0008094">
    <property type="term" value="F:ATP-dependent activity, acting on DNA"/>
    <property type="evidence" value="ECO:0007669"/>
    <property type="project" value="UniProtKB-ARBA"/>
</dbReference>
<dbReference type="Proteomes" id="UP000271974">
    <property type="component" value="Unassembled WGS sequence"/>
</dbReference>
<keyword evidence="12" id="KW-0539">Nucleus</keyword>
<dbReference type="GO" id="GO:0003677">
    <property type="term" value="F:DNA binding"/>
    <property type="evidence" value="ECO:0007669"/>
    <property type="project" value="UniProtKB-KW"/>
</dbReference>
<evidence type="ECO:0000256" key="16">
    <source>
        <dbReference type="SAM" id="MobiDB-lite"/>
    </source>
</evidence>
<dbReference type="SUPFAM" id="SSF52540">
    <property type="entry name" value="P-loop containing nucleoside triphosphate hydrolases"/>
    <property type="match status" value="2"/>
</dbReference>
<reference evidence="19 20" key="1">
    <citation type="submission" date="2019-01" db="EMBL/GenBank/DDBJ databases">
        <title>A draft genome assembly of the solar-powered sea slug Elysia chlorotica.</title>
        <authorList>
            <person name="Cai H."/>
            <person name="Li Q."/>
            <person name="Fang X."/>
            <person name="Li J."/>
            <person name="Curtis N.E."/>
            <person name="Altenburger A."/>
            <person name="Shibata T."/>
            <person name="Feng M."/>
            <person name="Maeda T."/>
            <person name="Schwartz J.A."/>
            <person name="Shigenobu S."/>
            <person name="Lundholm N."/>
            <person name="Nishiyama T."/>
            <person name="Yang H."/>
            <person name="Hasebe M."/>
            <person name="Li S."/>
            <person name="Pierce S.K."/>
            <person name="Wang J."/>
        </authorList>
    </citation>
    <scope>NUCLEOTIDE SEQUENCE [LARGE SCALE GENOMIC DNA]</scope>
    <source>
        <strain evidence="19">EC2010</strain>
        <tissue evidence="19">Whole organism of an adult</tissue>
    </source>
</reference>
<dbReference type="InterPro" id="IPR027417">
    <property type="entry name" value="P-loop_NTPase"/>
</dbReference>
<dbReference type="FunFam" id="3.40.50.10810:FF:000043">
    <property type="entry name" value="Transcription termination factor 2"/>
    <property type="match status" value="1"/>
</dbReference>
<evidence type="ECO:0000256" key="1">
    <source>
        <dbReference type="ARBA" id="ARBA00004123"/>
    </source>
</evidence>
<evidence type="ECO:0000256" key="13">
    <source>
        <dbReference type="ARBA" id="ARBA00070113"/>
    </source>
</evidence>
<evidence type="ECO:0000256" key="3">
    <source>
        <dbReference type="ARBA" id="ARBA00022472"/>
    </source>
</evidence>
<dbReference type="InterPro" id="IPR049730">
    <property type="entry name" value="SNF2/RAD54-like_C"/>
</dbReference>
<comment type="similarity">
    <text evidence="2">Belongs to the SNF2/RAD54 helicase family.</text>
</comment>
<comment type="caution">
    <text evidence="19">The sequence shown here is derived from an EMBL/GenBank/DDBJ whole genome shotgun (WGS) entry which is preliminary data.</text>
</comment>
<dbReference type="GO" id="GO:0004386">
    <property type="term" value="F:helicase activity"/>
    <property type="evidence" value="ECO:0007669"/>
    <property type="project" value="UniProtKB-KW"/>
</dbReference>
<dbReference type="SMART" id="SM00487">
    <property type="entry name" value="DEXDc"/>
    <property type="match status" value="1"/>
</dbReference>
<evidence type="ECO:0000313" key="19">
    <source>
        <dbReference type="EMBL" id="RUS86118.1"/>
    </source>
</evidence>
<evidence type="ECO:0000256" key="11">
    <source>
        <dbReference type="ARBA" id="ARBA00023163"/>
    </source>
</evidence>
<feature type="domain" description="Helicase C-terminal" evidence="18">
    <location>
        <begin position="1037"/>
        <end position="1198"/>
    </location>
</feature>
<feature type="compositionally biased region" description="Polar residues" evidence="16">
    <location>
        <begin position="198"/>
        <end position="207"/>
    </location>
</feature>
<dbReference type="InterPro" id="IPR050628">
    <property type="entry name" value="SNF2_RAD54_helicase_TF"/>
</dbReference>
<feature type="compositionally biased region" description="Polar residues" evidence="16">
    <location>
        <begin position="142"/>
        <end position="151"/>
    </location>
</feature>
<dbReference type="Gene3D" id="3.40.50.10810">
    <property type="entry name" value="Tandem AAA-ATPase domain"/>
    <property type="match status" value="1"/>
</dbReference>
<feature type="compositionally biased region" description="Low complexity" evidence="16">
    <location>
        <begin position="103"/>
        <end position="117"/>
    </location>
</feature>
<dbReference type="InterPro" id="IPR014001">
    <property type="entry name" value="Helicase_ATP-bd"/>
</dbReference>
<dbReference type="SMART" id="SM00490">
    <property type="entry name" value="HELICc"/>
    <property type="match status" value="1"/>
</dbReference>
<evidence type="ECO:0000256" key="2">
    <source>
        <dbReference type="ARBA" id="ARBA00007025"/>
    </source>
</evidence>
<keyword evidence="4" id="KW-0597">Phosphoprotein</keyword>
<dbReference type="InterPro" id="IPR038718">
    <property type="entry name" value="SNF2-like_sf"/>
</dbReference>
<evidence type="ECO:0000259" key="18">
    <source>
        <dbReference type="PROSITE" id="PS51194"/>
    </source>
</evidence>
<protein>
    <recommendedName>
        <fullName evidence="13">Transcription termination factor 2</fullName>
    </recommendedName>
    <alternativeName>
        <fullName evidence="15">RNA polymerase II termination factor</fullName>
    </alternativeName>
    <alternativeName>
        <fullName evidence="14">Transcription release factor 2</fullName>
    </alternativeName>
</protein>
<keyword evidence="10" id="KW-0238">DNA-binding</keyword>
<organism evidence="19 20">
    <name type="scientific">Elysia chlorotica</name>
    <name type="common">Eastern emerald elysia</name>
    <name type="synonym">Sea slug</name>
    <dbReference type="NCBI Taxonomy" id="188477"/>
    <lineage>
        <taxon>Eukaryota</taxon>
        <taxon>Metazoa</taxon>
        <taxon>Spiralia</taxon>
        <taxon>Lophotrochozoa</taxon>
        <taxon>Mollusca</taxon>
        <taxon>Gastropoda</taxon>
        <taxon>Heterobranchia</taxon>
        <taxon>Euthyneura</taxon>
        <taxon>Panpulmonata</taxon>
        <taxon>Sacoglossa</taxon>
        <taxon>Placobranchoidea</taxon>
        <taxon>Plakobranchidae</taxon>
        <taxon>Elysia</taxon>
    </lineage>
</organism>
<keyword evidence="11" id="KW-0804">Transcription</keyword>
<dbReference type="Pfam" id="PF00271">
    <property type="entry name" value="Helicase_C"/>
    <property type="match status" value="1"/>
</dbReference>
<dbReference type="STRING" id="188477.A0A433TXA7"/>
<evidence type="ECO:0000256" key="15">
    <source>
        <dbReference type="ARBA" id="ARBA00082628"/>
    </source>
</evidence>
<keyword evidence="9" id="KW-0805">Transcription regulation</keyword>
<dbReference type="PANTHER" id="PTHR45626:SF50">
    <property type="entry name" value="TRANSCRIPTION TERMINATION FACTOR 2"/>
    <property type="match status" value="1"/>
</dbReference>
<evidence type="ECO:0000256" key="12">
    <source>
        <dbReference type="ARBA" id="ARBA00023242"/>
    </source>
</evidence>
<keyword evidence="5" id="KW-0547">Nucleotide-binding</keyword>
<feature type="region of interest" description="Disordered" evidence="16">
    <location>
        <begin position="101"/>
        <end position="207"/>
    </location>
</feature>
<keyword evidence="8" id="KW-0067">ATP-binding</keyword>
<dbReference type="PANTHER" id="PTHR45626">
    <property type="entry name" value="TRANSCRIPTION TERMINATION FACTOR 2-RELATED"/>
    <property type="match status" value="1"/>
</dbReference>
<evidence type="ECO:0000259" key="17">
    <source>
        <dbReference type="PROSITE" id="PS51192"/>
    </source>
</evidence>
<dbReference type="GO" id="GO:0005524">
    <property type="term" value="F:ATP binding"/>
    <property type="evidence" value="ECO:0007669"/>
    <property type="project" value="UniProtKB-KW"/>
</dbReference>
<dbReference type="CDD" id="cd18793">
    <property type="entry name" value="SF2_C_SNF"/>
    <property type="match status" value="1"/>
</dbReference>
<gene>
    <name evidence="19" type="ORF">EGW08_006138</name>
</gene>
<keyword evidence="20" id="KW-1185">Reference proteome</keyword>
<keyword evidence="3" id="KW-0806">Transcription termination</keyword>
<dbReference type="InterPro" id="IPR000330">
    <property type="entry name" value="SNF2_N"/>
</dbReference>
<keyword evidence="6" id="KW-0378">Hydrolase</keyword>
<dbReference type="GO" id="GO:0005737">
    <property type="term" value="C:cytoplasm"/>
    <property type="evidence" value="ECO:0007669"/>
    <property type="project" value="UniProtKB-ARBA"/>
</dbReference>